<dbReference type="PANTHER" id="PTHR46910:SF23">
    <property type="entry name" value="THIAMINE REPRESSIBLE GENES REGULATORY PROTEIN THI1"/>
    <property type="match status" value="1"/>
</dbReference>
<dbReference type="InterPro" id="IPR050987">
    <property type="entry name" value="AtrR-like"/>
</dbReference>
<dbReference type="CDD" id="cd12148">
    <property type="entry name" value="fungal_TF_MHR"/>
    <property type="match status" value="1"/>
</dbReference>
<name>A0A7R7XQQ8_9EURO</name>
<keyword evidence="3" id="KW-1133">Transmembrane helix</keyword>
<dbReference type="PANTHER" id="PTHR46910">
    <property type="entry name" value="TRANSCRIPTION FACTOR PDR1"/>
    <property type="match status" value="1"/>
</dbReference>
<dbReference type="Proteomes" id="UP000654913">
    <property type="component" value="Chromosome 4"/>
</dbReference>
<evidence type="ECO:0000256" key="3">
    <source>
        <dbReference type="SAM" id="Phobius"/>
    </source>
</evidence>
<evidence type="ECO:0000313" key="6">
    <source>
        <dbReference type="Proteomes" id="UP000654913"/>
    </source>
</evidence>
<proteinExistence type="predicted"/>
<dbReference type="InterPro" id="IPR007219">
    <property type="entry name" value="XnlR_reg_dom"/>
</dbReference>
<accession>A0A7R7XQQ8</accession>
<evidence type="ECO:0000256" key="1">
    <source>
        <dbReference type="ARBA" id="ARBA00023242"/>
    </source>
</evidence>
<keyword evidence="6" id="KW-1185">Reference proteome</keyword>
<organism evidence="5 6">
    <name type="scientific">Aspergillus puulaauensis</name>
    <dbReference type="NCBI Taxonomy" id="1220207"/>
    <lineage>
        <taxon>Eukaryota</taxon>
        <taxon>Fungi</taxon>
        <taxon>Dikarya</taxon>
        <taxon>Ascomycota</taxon>
        <taxon>Pezizomycotina</taxon>
        <taxon>Eurotiomycetes</taxon>
        <taxon>Eurotiomycetidae</taxon>
        <taxon>Eurotiales</taxon>
        <taxon>Aspergillaceae</taxon>
        <taxon>Aspergillus</taxon>
    </lineage>
</organism>
<reference evidence="5" key="2">
    <citation type="submission" date="2021-02" db="EMBL/GenBank/DDBJ databases">
        <title>Aspergillus puulaauensis MK2 genome sequence.</title>
        <authorList>
            <person name="Futagami T."/>
            <person name="Mori K."/>
            <person name="Kadooka C."/>
            <person name="Tanaka T."/>
        </authorList>
    </citation>
    <scope>NUCLEOTIDE SEQUENCE</scope>
    <source>
        <strain evidence="5">MK2</strain>
    </source>
</reference>
<dbReference type="SMART" id="SM00906">
    <property type="entry name" value="Fungal_trans"/>
    <property type="match status" value="1"/>
</dbReference>
<feature type="domain" description="Xylanolytic transcriptional activator regulatory" evidence="4">
    <location>
        <begin position="157"/>
        <end position="230"/>
    </location>
</feature>
<keyword evidence="3" id="KW-0812">Transmembrane</keyword>
<evidence type="ECO:0000259" key="4">
    <source>
        <dbReference type="SMART" id="SM00906"/>
    </source>
</evidence>
<keyword evidence="3" id="KW-0472">Membrane</keyword>
<feature type="compositionally biased region" description="Polar residues" evidence="2">
    <location>
        <begin position="347"/>
        <end position="360"/>
    </location>
</feature>
<dbReference type="GeneID" id="64975223"/>
<feature type="transmembrane region" description="Helical" evidence="3">
    <location>
        <begin position="75"/>
        <end position="94"/>
    </location>
</feature>
<gene>
    <name evidence="5" type="ORF">APUU_41662S</name>
</gene>
<dbReference type="GO" id="GO:0006351">
    <property type="term" value="P:DNA-templated transcription"/>
    <property type="evidence" value="ECO:0007669"/>
    <property type="project" value="InterPro"/>
</dbReference>
<evidence type="ECO:0000256" key="2">
    <source>
        <dbReference type="SAM" id="MobiDB-lite"/>
    </source>
</evidence>
<dbReference type="KEGG" id="apuu:APUU_41662S"/>
<dbReference type="OrthoDB" id="3921198at2759"/>
<dbReference type="RefSeq" id="XP_041557412.1">
    <property type="nucleotide sequence ID" value="XM_041704870.1"/>
</dbReference>
<dbReference type="Pfam" id="PF04082">
    <property type="entry name" value="Fungal_trans"/>
    <property type="match status" value="1"/>
</dbReference>
<evidence type="ECO:0000313" key="5">
    <source>
        <dbReference type="EMBL" id="BCS25218.1"/>
    </source>
</evidence>
<sequence>MSNGSNYWRAQQLHPGAGTIAAARACCPPRHVADFLVNIFFKYVETYYFYVERTWLEDRIDKLYYDPGKFNRKSASVVSIILTVFAIATQYAYLDSPAQRTWNTSAPDFSEDALGTMFYEQAIRFLPEIIEASSLESVQACLLFAVYALPVDASGLGYIYITLTTRLGMQNGMHRQYRGTRLSAAMIETRNRVWWTAYTLERKIAIFHGRPLSTHRDDVDANLPTYSANLPADGSLNTTPCMVTSINLTRRLEEFSHDMSLLRTCQKHERSAILSRLVAGKQDLETWWESLADEIYIETPSHQPSSRMIKHIQLEYALVRMFIGRPLLLNRLLTGSTPASPEDSESRSAANHTVPSQGSHLETRQELIDCCIRAAQEALRLCRTLRDTRPGLARSSYIEYSSCRASLLALIAHSIHDQSVRFRSDLRDGLDMIREMAAAGDSARSEVALLESLEGALTLLQYSSETADNSERQNVSSEECHSGYEGFKYWESQFKSAGTGNSLPTASAPVGDGISPSQHQMQRIQEQEDSLLGPLPRNLSGYVTPPVHGTDHLGHVGPAADLEDYYGILPSSQDILHPDFWN</sequence>
<feature type="region of interest" description="Disordered" evidence="2">
    <location>
        <begin position="336"/>
        <end position="360"/>
    </location>
</feature>
<reference evidence="5" key="1">
    <citation type="submission" date="2021-01" db="EMBL/GenBank/DDBJ databases">
        <authorList>
            <consortium name="Aspergillus puulaauensis MK2 genome sequencing consortium"/>
            <person name="Kazuki M."/>
            <person name="Futagami T."/>
        </authorList>
    </citation>
    <scope>NUCLEOTIDE SEQUENCE</scope>
    <source>
        <strain evidence="5">MK2</strain>
    </source>
</reference>
<protein>
    <recommendedName>
        <fullName evidence="4">Xylanolytic transcriptional activator regulatory domain-containing protein</fullName>
    </recommendedName>
</protein>
<dbReference type="GO" id="GO:0008270">
    <property type="term" value="F:zinc ion binding"/>
    <property type="evidence" value="ECO:0007669"/>
    <property type="project" value="InterPro"/>
</dbReference>
<dbReference type="GO" id="GO:0003700">
    <property type="term" value="F:DNA-binding transcription factor activity"/>
    <property type="evidence" value="ECO:0007669"/>
    <property type="project" value="InterPro"/>
</dbReference>
<dbReference type="GO" id="GO:0003677">
    <property type="term" value="F:DNA binding"/>
    <property type="evidence" value="ECO:0007669"/>
    <property type="project" value="InterPro"/>
</dbReference>
<dbReference type="EMBL" id="AP024446">
    <property type="protein sequence ID" value="BCS25218.1"/>
    <property type="molecule type" value="Genomic_DNA"/>
</dbReference>
<keyword evidence="1" id="KW-0539">Nucleus</keyword>
<dbReference type="AlphaFoldDB" id="A0A7R7XQQ8"/>